<dbReference type="AlphaFoldDB" id="W9QZX8"/>
<protein>
    <submittedName>
        <fullName evidence="1">Uncharacterized protein</fullName>
    </submittedName>
</protein>
<name>W9QZX8_9ROSA</name>
<sequence length="109" mass="12610">MYLQESNPRNFAPMIGEFVEYSDPLKATHRAQHCLRFTVKADGTKPLLPWFFITREEIFGLNAAAFVQHSRNSCGMWMTSVHYLEKADKRNPCELDEPVSLWSPAHIIK</sequence>
<accession>W9QZX8</accession>
<gene>
    <name evidence="1" type="ORF">L484_001323</name>
</gene>
<evidence type="ECO:0000313" key="1">
    <source>
        <dbReference type="EMBL" id="EXB30677.1"/>
    </source>
</evidence>
<dbReference type="EMBL" id="KE343497">
    <property type="protein sequence ID" value="EXB30677.1"/>
    <property type="molecule type" value="Genomic_DNA"/>
</dbReference>
<evidence type="ECO:0000313" key="2">
    <source>
        <dbReference type="Proteomes" id="UP000030645"/>
    </source>
</evidence>
<organism evidence="1 2">
    <name type="scientific">Morus notabilis</name>
    <dbReference type="NCBI Taxonomy" id="981085"/>
    <lineage>
        <taxon>Eukaryota</taxon>
        <taxon>Viridiplantae</taxon>
        <taxon>Streptophyta</taxon>
        <taxon>Embryophyta</taxon>
        <taxon>Tracheophyta</taxon>
        <taxon>Spermatophyta</taxon>
        <taxon>Magnoliopsida</taxon>
        <taxon>eudicotyledons</taxon>
        <taxon>Gunneridae</taxon>
        <taxon>Pentapetalae</taxon>
        <taxon>rosids</taxon>
        <taxon>fabids</taxon>
        <taxon>Rosales</taxon>
        <taxon>Moraceae</taxon>
        <taxon>Moreae</taxon>
        <taxon>Morus</taxon>
    </lineage>
</organism>
<keyword evidence="2" id="KW-1185">Reference proteome</keyword>
<proteinExistence type="predicted"/>
<reference evidence="2" key="1">
    <citation type="submission" date="2013-01" db="EMBL/GenBank/DDBJ databases">
        <title>Draft Genome Sequence of a Mulberry Tree, Morus notabilis C.K. Schneid.</title>
        <authorList>
            <person name="He N."/>
            <person name="Zhao S."/>
        </authorList>
    </citation>
    <scope>NUCLEOTIDE SEQUENCE</scope>
</reference>
<dbReference type="Proteomes" id="UP000030645">
    <property type="component" value="Unassembled WGS sequence"/>
</dbReference>